<dbReference type="EMBL" id="JBHSSE010000024">
    <property type="protein sequence ID" value="MFC6202502.1"/>
    <property type="molecule type" value="Genomic_DNA"/>
</dbReference>
<dbReference type="Proteomes" id="UP001596171">
    <property type="component" value="Unassembled WGS sequence"/>
</dbReference>
<dbReference type="InterPro" id="IPR029491">
    <property type="entry name" value="Helicase_HTH"/>
</dbReference>
<gene>
    <name evidence="2" type="ORF">ACFP1L_11580</name>
</gene>
<keyword evidence="3" id="KW-1185">Reference proteome</keyword>
<dbReference type="PIRSF" id="PIRSF021350">
    <property type="entry name" value="UCP021350"/>
    <property type="match status" value="1"/>
</dbReference>
<feature type="domain" description="Helicase Helix-turn-helix" evidence="1">
    <location>
        <begin position="251"/>
        <end position="337"/>
    </location>
</feature>
<reference evidence="3" key="1">
    <citation type="journal article" date="2019" name="Int. J. Syst. Evol. Microbiol.">
        <title>The Global Catalogue of Microorganisms (GCM) 10K type strain sequencing project: providing services to taxonomists for standard genome sequencing and annotation.</title>
        <authorList>
            <consortium name="The Broad Institute Genomics Platform"/>
            <consortium name="The Broad Institute Genome Sequencing Center for Infectious Disease"/>
            <person name="Wu L."/>
            <person name="Ma J."/>
        </authorList>
    </citation>
    <scope>NUCLEOTIDE SEQUENCE [LARGE SCALE GENOMIC DNA]</scope>
    <source>
        <strain evidence="3">CCM 8930</strain>
    </source>
</reference>
<evidence type="ECO:0000313" key="3">
    <source>
        <dbReference type="Proteomes" id="UP001596171"/>
    </source>
</evidence>
<dbReference type="InterPro" id="IPR008308">
    <property type="entry name" value="YpbB-like"/>
</dbReference>
<dbReference type="RefSeq" id="WP_137616641.1">
    <property type="nucleotide sequence ID" value="NZ_BJDI01000010.1"/>
</dbReference>
<protein>
    <submittedName>
        <fullName evidence="2">Helix-turn-helix domain-containing protein</fullName>
    </submittedName>
</protein>
<dbReference type="Pfam" id="PF14493">
    <property type="entry name" value="HTH_40"/>
    <property type="match status" value="1"/>
</dbReference>
<evidence type="ECO:0000313" key="2">
    <source>
        <dbReference type="EMBL" id="MFC6202502.1"/>
    </source>
</evidence>
<accession>A0ABW1SLM5</accession>
<name>A0ABW1SLM5_9LACO</name>
<evidence type="ECO:0000259" key="1">
    <source>
        <dbReference type="Pfam" id="PF14493"/>
    </source>
</evidence>
<comment type="caution">
    <text evidence="2">The sequence shown here is derived from an EMBL/GenBank/DDBJ whole genome shotgun (WGS) entry which is preliminary data.</text>
</comment>
<sequence>MFADYLLLLFTTAPRRPKALFNVLRGKRTVSTLFAGLTTGTLAYLDSWHGVPLTTFEAATQQLQSAGWLEATQPGYLRVTAAGVTEQNRLRKGLYLPTAFEQFQQADVRQFTAISQLALQVVSEAVHQERRYYPLTTDQHIQWQVKNWFRQWQGPTLGQQIYDELTAFLQTLSDEAAAVFAQSLTGFGLPGLTDQQLATQLDRSPVTILVMRKDLSCHWIAWLKQQPTATPLSALLQPFLKANPVSSSAWQTFQDYLTGQSLTEIAQRRRLKLSTVREHLLETSILWPDFPAAQLLTPTRIAQLSTIFADNPVIETWQFKTVQAELPTMDFFWFRLYQIMRCHDAA</sequence>
<proteinExistence type="predicted"/>
<organism evidence="2 3">
    <name type="scientific">Lactiplantibacillus nangangensis</name>
    <dbReference type="NCBI Taxonomy" id="2559917"/>
    <lineage>
        <taxon>Bacteria</taxon>
        <taxon>Bacillati</taxon>
        <taxon>Bacillota</taxon>
        <taxon>Bacilli</taxon>
        <taxon>Lactobacillales</taxon>
        <taxon>Lactobacillaceae</taxon>
        <taxon>Lactiplantibacillus</taxon>
    </lineage>
</organism>